<evidence type="ECO:0000313" key="5">
    <source>
        <dbReference type="EMBL" id="TVM17137.1"/>
    </source>
</evidence>
<dbReference type="SMART" id="SM00935">
    <property type="entry name" value="OmpH"/>
    <property type="match status" value="1"/>
</dbReference>
<accession>A0A7M3MF11</accession>
<dbReference type="Gene3D" id="3.30.910.20">
    <property type="entry name" value="Skp domain"/>
    <property type="match status" value="1"/>
</dbReference>
<keyword evidence="3" id="KW-0175">Coiled coil</keyword>
<dbReference type="SUPFAM" id="SSF111384">
    <property type="entry name" value="OmpH-like"/>
    <property type="match status" value="1"/>
</dbReference>
<dbReference type="PANTHER" id="PTHR35089">
    <property type="entry name" value="CHAPERONE PROTEIN SKP"/>
    <property type="match status" value="1"/>
</dbReference>
<evidence type="ECO:0000256" key="4">
    <source>
        <dbReference type="SAM" id="SignalP"/>
    </source>
</evidence>
<dbReference type="Pfam" id="PF03938">
    <property type="entry name" value="OmpH"/>
    <property type="match status" value="1"/>
</dbReference>
<dbReference type="PANTHER" id="PTHR35089:SF1">
    <property type="entry name" value="CHAPERONE PROTEIN SKP"/>
    <property type="match status" value="1"/>
</dbReference>
<sequence>MRCVKELSGAPNMRKVIAFLFVFCLLFAATAHAQEDVKVGVVSLGRVLMESEPGKKAQAELRRSLQPERDRIAEQDKALQSEMEELKKQAAVLSQDAKKEKLTAYQRKVYEHSNKMQQFQQKVAEEEERVLNPLKEKLVEIIQKYGQENKFDLILTDVSGGVVWASKRIDVTPDIMQRFNAAF</sequence>
<keyword evidence="2 4" id="KW-0732">Signal</keyword>
<feature type="coiled-coil region" evidence="3">
    <location>
        <begin position="69"/>
        <end position="129"/>
    </location>
</feature>
<dbReference type="EMBL" id="QMIE01000008">
    <property type="protein sequence ID" value="TVM17137.1"/>
    <property type="molecule type" value="Genomic_DNA"/>
</dbReference>
<evidence type="ECO:0008006" key="7">
    <source>
        <dbReference type="Google" id="ProtNLM"/>
    </source>
</evidence>
<dbReference type="InterPro" id="IPR005632">
    <property type="entry name" value="Chaperone_Skp"/>
</dbReference>
<evidence type="ECO:0000256" key="3">
    <source>
        <dbReference type="SAM" id="Coils"/>
    </source>
</evidence>
<evidence type="ECO:0000256" key="2">
    <source>
        <dbReference type="ARBA" id="ARBA00022729"/>
    </source>
</evidence>
<protein>
    <recommendedName>
        <fullName evidence="7">OmpH family outer membrane protein</fullName>
    </recommendedName>
</protein>
<dbReference type="OrthoDB" id="5432254at2"/>
<comment type="similarity">
    <text evidence="1">Belongs to the Skp family.</text>
</comment>
<name>A0A7M3MF11_9BACT</name>
<keyword evidence="6" id="KW-1185">Reference proteome</keyword>
<dbReference type="GO" id="GO:0050821">
    <property type="term" value="P:protein stabilization"/>
    <property type="evidence" value="ECO:0007669"/>
    <property type="project" value="TreeGrafter"/>
</dbReference>
<dbReference type="GO" id="GO:0051082">
    <property type="term" value="F:unfolded protein binding"/>
    <property type="evidence" value="ECO:0007669"/>
    <property type="project" value="InterPro"/>
</dbReference>
<comment type="caution">
    <text evidence="5">The sequence shown here is derived from an EMBL/GenBank/DDBJ whole genome shotgun (WGS) entry which is preliminary data.</text>
</comment>
<feature type="chain" id="PRO_5029794073" description="OmpH family outer membrane protein" evidence="4">
    <location>
        <begin position="34"/>
        <end position="183"/>
    </location>
</feature>
<dbReference type="InterPro" id="IPR024930">
    <property type="entry name" value="Skp_dom_sf"/>
</dbReference>
<dbReference type="Proteomes" id="UP000448292">
    <property type="component" value="Unassembled WGS sequence"/>
</dbReference>
<evidence type="ECO:0000256" key="1">
    <source>
        <dbReference type="ARBA" id="ARBA00009091"/>
    </source>
</evidence>
<evidence type="ECO:0000313" key="6">
    <source>
        <dbReference type="Proteomes" id="UP000448292"/>
    </source>
</evidence>
<dbReference type="GO" id="GO:0005829">
    <property type="term" value="C:cytosol"/>
    <property type="evidence" value="ECO:0007669"/>
    <property type="project" value="TreeGrafter"/>
</dbReference>
<proteinExistence type="inferred from homology"/>
<gene>
    <name evidence="5" type="ORF">DPQ33_10105</name>
</gene>
<dbReference type="AlphaFoldDB" id="A0A7M3MF11"/>
<organism evidence="5 6">
    <name type="scientific">Oceanidesulfovibrio indonesiensis</name>
    <dbReference type="NCBI Taxonomy" id="54767"/>
    <lineage>
        <taxon>Bacteria</taxon>
        <taxon>Pseudomonadati</taxon>
        <taxon>Thermodesulfobacteriota</taxon>
        <taxon>Desulfovibrionia</taxon>
        <taxon>Desulfovibrionales</taxon>
        <taxon>Desulfovibrionaceae</taxon>
        <taxon>Oceanidesulfovibrio</taxon>
    </lineage>
</organism>
<feature type="signal peptide" evidence="4">
    <location>
        <begin position="1"/>
        <end position="33"/>
    </location>
</feature>
<reference evidence="5 6" key="1">
    <citation type="submission" date="2018-06" db="EMBL/GenBank/DDBJ databases">
        <title>Complete genome of Desulfovibrio indonesiensis P37SLT.</title>
        <authorList>
            <person name="Crispim J.S."/>
            <person name="Vidigal P.M.P."/>
            <person name="Silva L.C.F."/>
            <person name="Laguardia C.N."/>
            <person name="Araujo L.C."/>
            <person name="Dias R.S."/>
            <person name="Sousa M.P."/>
            <person name="Paula S.O."/>
            <person name="Silva C."/>
        </authorList>
    </citation>
    <scope>NUCLEOTIDE SEQUENCE [LARGE SCALE GENOMIC DNA]</scope>
    <source>
        <strain evidence="5 6">P37SLT</strain>
    </source>
</reference>